<dbReference type="InterPro" id="IPR029465">
    <property type="entry name" value="ATPgrasp_TupA"/>
</dbReference>
<accession>K0RZ30</accession>
<evidence type="ECO:0000313" key="2">
    <source>
        <dbReference type="EMBL" id="EJK51922.1"/>
    </source>
</evidence>
<protein>
    <recommendedName>
        <fullName evidence="4">ATP-grasp domain-containing protein</fullName>
    </recommendedName>
</protein>
<comment type="caution">
    <text evidence="2">The sequence shown here is derived from an EMBL/GenBank/DDBJ whole genome shotgun (WGS) entry which is preliminary data.</text>
</comment>
<evidence type="ECO:0008006" key="4">
    <source>
        <dbReference type="Google" id="ProtNLM"/>
    </source>
</evidence>
<feature type="chain" id="PRO_5003837402" description="ATP-grasp domain-containing protein" evidence="1">
    <location>
        <begin position="35"/>
        <end position="457"/>
    </location>
</feature>
<keyword evidence="3" id="KW-1185">Reference proteome</keyword>
<dbReference type="Pfam" id="PF14305">
    <property type="entry name" value="ATPgrasp_TupA"/>
    <property type="match status" value="1"/>
</dbReference>
<name>K0RZ30_THAOC</name>
<evidence type="ECO:0000313" key="3">
    <source>
        <dbReference type="Proteomes" id="UP000266841"/>
    </source>
</evidence>
<dbReference type="EMBL" id="AGNL01040765">
    <property type="protein sequence ID" value="EJK51922.1"/>
    <property type="molecule type" value="Genomic_DNA"/>
</dbReference>
<sequence length="457" mass="51681">MVLSRRPNRVASLRCIMMLLAGVIANLQLQLMLAVQPSSGEGEVTLPRQNPDDWVMFSKDTAYFRECVKHFKMNHTWGKIHAPFVDKVEAKEIVKRARVTGLDVIPTLALLDKKNISQYSLELMKSLKQPYIIKSTHMSGGVARVFNNRYHCFKYCDYGTSEMPLGTKAFEVSKSQFTMDIGLDYSRNGGELQYRYIKPQVIFEEDIRSRTATDVTFWWVSGGHPVFVSQQCEQPAGNKQGFQMKRVFLSTDYVRLPIVFNRGVCGDAPPKPASWERQFQIARALGKLFPDETVRVDLYDGKDGKVFFSEFTFTTAGCWRTFSPTLADGLLWALAHHELSPAVASPTYIQRVLADRSWVLLSLDEEGFLIRNASSGHPSPVDMCSIVESFGSDNESKQKFFDECILRARDVKGSALRCLVYRGTDQDMISFGVDRASQDVASRGNLNLCEKNLPARR</sequence>
<dbReference type="eggNOG" id="ENOG502SQQY">
    <property type="taxonomic scope" value="Eukaryota"/>
</dbReference>
<dbReference type="OrthoDB" id="48436at2759"/>
<feature type="signal peptide" evidence="1">
    <location>
        <begin position="1"/>
        <end position="34"/>
    </location>
</feature>
<dbReference type="SUPFAM" id="SSF56059">
    <property type="entry name" value="Glutathione synthetase ATP-binding domain-like"/>
    <property type="match status" value="1"/>
</dbReference>
<dbReference type="AlphaFoldDB" id="K0RZ30"/>
<reference evidence="2 3" key="1">
    <citation type="journal article" date="2012" name="Genome Biol.">
        <title>Genome and low-iron response of an oceanic diatom adapted to chronic iron limitation.</title>
        <authorList>
            <person name="Lommer M."/>
            <person name="Specht M."/>
            <person name="Roy A.S."/>
            <person name="Kraemer L."/>
            <person name="Andreson R."/>
            <person name="Gutowska M.A."/>
            <person name="Wolf J."/>
            <person name="Bergner S.V."/>
            <person name="Schilhabel M.B."/>
            <person name="Klostermeier U.C."/>
            <person name="Beiko R.G."/>
            <person name="Rosenstiel P."/>
            <person name="Hippler M."/>
            <person name="Laroche J."/>
        </authorList>
    </citation>
    <scope>NUCLEOTIDE SEQUENCE [LARGE SCALE GENOMIC DNA]</scope>
    <source>
        <strain evidence="2 3">CCMP1005</strain>
    </source>
</reference>
<gene>
    <name evidence="2" type="ORF">THAOC_28866</name>
</gene>
<evidence type="ECO:0000256" key="1">
    <source>
        <dbReference type="SAM" id="SignalP"/>
    </source>
</evidence>
<organism evidence="2 3">
    <name type="scientific">Thalassiosira oceanica</name>
    <name type="common">Marine diatom</name>
    <dbReference type="NCBI Taxonomy" id="159749"/>
    <lineage>
        <taxon>Eukaryota</taxon>
        <taxon>Sar</taxon>
        <taxon>Stramenopiles</taxon>
        <taxon>Ochrophyta</taxon>
        <taxon>Bacillariophyta</taxon>
        <taxon>Coscinodiscophyceae</taxon>
        <taxon>Thalassiosirophycidae</taxon>
        <taxon>Thalassiosirales</taxon>
        <taxon>Thalassiosiraceae</taxon>
        <taxon>Thalassiosira</taxon>
    </lineage>
</organism>
<proteinExistence type="predicted"/>
<dbReference type="Proteomes" id="UP000266841">
    <property type="component" value="Unassembled WGS sequence"/>
</dbReference>
<keyword evidence="1" id="KW-0732">Signal</keyword>